<accession>A0A067TN01</accession>
<reference evidence="2" key="1">
    <citation type="journal article" date="2014" name="Proc. Natl. Acad. Sci. U.S.A.">
        <title>Extensive sampling of basidiomycete genomes demonstrates inadequacy of the white-rot/brown-rot paradigm for wood decay fungi.</title>
        <authorList>
            <person name="Riley R."/>
            <person name="Salamov A.A."/>
            <person name="Brown D.W."/>
            <person name="Nagy L.G."/>
            <person name="Floudas D."/>
            <person name="Held B.W."/>
            <person name="Levasseur A."/>
            <person name="Lombard V."/>
            <person name="Morin E."/>
            <person name="Otillar R."/>
            <person name="Lindquist E.A."/>
            <person name="Sun H."/>
            <person name="LaButti K.M."/>
            <person name="Schmutz J."/>
            <person name="Jabbour D."/>
            <person name="Luo H."/>
            <person name="Baker S.E."/>
            <person name="Pisabarro A.G."/>
            <person name="Walton J.D."/>
            <person name="Blanchette R.A."/>
            <person name="Henrissat B."/>
            <person name="Martin F."/>
            <person name="Cullen D."/>
            <person name="Hibbett D.S."/>
            <person name="Grigoriev I.V."/>
        </authorList>
    </citation>
    <scope>NUCLEOTIDE SEQUENCE [LARGE SCALE GENOMIC DNA]</scope>
    <source>
        <strain evidence="2">CBS 339.88</strain>
    </source>
</reference>
<evidence type="ECO:0000313" key="1">
    <source>
        <dbReference type="EMBL" id="KDR84526.1"/>
    </source>
</evidence>
<protein>
    <submittedName>
        <fullName evidence="1">Uncharacterized protein</fullName>
    </submittedName>
</protein>
<dbReference type="HOGENOM" id="CLU_1428075_0_0_1"/>
<sequence length="190" mass="21872">MSSLRLALAARYYHEFTSTNPERRKMWIAGATMIIYPNDTKDAIDLANPDIPLNSLLAKQITGSIRLAEITERSNCPPDDKFEAAWKAHRNDTDRLGHREAHVVLTTFDYRNQVFFLIPFTIHPQDLALIREHKLYEIVEKENSGPLFELNAALHREAQEGDNAKKWTCPLGENDKRYLRERATKRGALV</sequence>
<evidence type="ECO:0000313" key="2">
    <source>
        <dbReference type="Proteomes" id="UP000027222"/>
    </source>
</evidence>
<dbReference type="AlphaFoldDB" id="A0A067TN01"/>
<name>A0A067TN01_GALM3</name>
<dbReference type="EMBL" id="KL142368">
    <property type="protein sequence ID" value="KDR84526.1"/>
    <property type="molecule type" value="Genomic_DNA"/>
</dbReference>
<organism evidence="1 2">
    <name type="scientific">Galerina marginata (strain CBS 339.88)</name>
    <dbReference type="NCBI Taxonomy" id="685588"/>
    <lineage>
        <taxon>Eukaryota</taxon>
        <taxon>Fungi</taxon>
        <taxon>Dikarya</taxon>
        <taxon>Basidiomycota</taxon>
        <taxon>Agaricomycotina</taxon>
        <taxon>Agaricomycetes</taxon>
        <taxon>Agaricomycetidae</taxon>
        <taxon>Agaricales</taxon>
        <taxon>Agaricineae</taxon>
        <taxon>Strophariaceae</taxon>
        <taxon>Galerina</taxon>
    </lineage>
</organism>
<dbReference type="Proteomes" id="UP000027222">
    <property type="component" value="Unassembled WGS sequence"/>
</dbReference>
<keyword evidence="2" id="KW-1185">Reference proteome</keyword>
<proteinExistence type="predicted"/>
<gene>
    <name evidence="1" type="ORF">GALMADRAFT_220245</name>
</gene>